<keyword evidence="1" id="KW-0812">Transmembrane</keyword>
<feature type="transmembrane region" description="Helical" evidence="1">
    <location>
        <begin position="20"/>
        <end position="41"/>
    </location>
</feature>
<reference evidence="3 4" key="1">
    <citation type="journal article" date="2019" name="Int. J. Syst. Evol. Microbiol.">
        <title>The Global Catalogue of Microorganisms (GCM) 10K type strain sequencing project: providing services to taxonomists for standard genome sequencing and annotation.</title>
        <authorList>
            <consortium name="The Broad Institute Genomics Platform"/>
            <consortium name="The Broad Institute Genome Sequencing Center for Infectious Disease"/>
            <person name="Wu L."/>
            <person name="Ma J."/>
        </authorList>
    </citation>
    <scope>NUCLEOTIDE SEQUENCE [LARGE SCALE GENOMIC DNA]</scope>
    <source>
        <strain evidence="3 4">JCM 16026</strain>
    </source>
</reference>
<evidence type="ECO:0000256" key="1">
    <source>
        <dbReference type="SAM" id="Phobius"/>
    </source>
</evidence>
<feature type="transmembrane region" description="Helical" evidence="1">
    <location>
        <begin position="144"/>
        <end position="163"/>
    </location>
</feature>
<name>A0ABN3AX52_9MICO</name>
<feature type="domain" description="DUF1468" evidence="2">
    <location>
        <begin position="25"/>
        <end position="164"/>
    </location>
</feature>
<dbReference type="InterPro" id="IPR009936">
    <property type="entry name" value="DUF1468"/>
</dbReference>
<keyword evidence="1" id="KW-1133">Transmembrane helix</keyword>
<dbReference type="Proteomes" id="UP001501599">
    <property type="component" value="Unassembled WGS sequence"/>
</dbReference>
<protein>
    <recommendedName>
        <fullName evidence="2">DUF1468 domain-containing protein</fullName>
    </recommendedName>
</protein>
<evidence type="ECO:0000313" key="4">
    <source>
        <dbReference type="Proteomes" id="UP001501599"/>
    </source>
</evidence>
<proteinExistence type="predicted"/>
<accession>A0ABN3AX52</accession>
<feature type="transmembrane region" description="Helical" evidence="1">
    <location>
        <begin position="99"/>
        <end position="132"/>
    </location>
</feature>
<evidence type="ECO:0000259" key="2">
    <source>
        <dbReference type="Pfam" id="PF07331"/>
    </source>
</evidence>
<dbReference type="Pfam" id="PF07331">
    <property type="entry name" value="TctB"/>
    <property type="match status" value="1"/>
</dbReference>
<sequence>MALEDVTAESESTWSPTGFRIANIVGAALAVALAAALLIASQEYAFRVRSLPGPAFFPVIIGVAMLGLSIAWLVLALLGRYRVDADTEPPPDRSAMVRAVASLGVVTASAFAMQPLGYPLTVAIAVAILTLLARGRLRAAIPTGLGFAVVSFLLVTTVLGVQLPTGVLRPLLVGLL</sequence>
<dbReference type="EMBL" id="BAAAQT010000008">
    <property type="protein sequence ID" value="GAA2175931.1"/>
    <property type="molecule type" value="Genomic_DNA"/>
</dbReference>
<feature type="transmembrane region" description="Helical" evidence="1">
    <location>
        <begin position="53"/>
        <end position="79"/>
    </location>
</feature>
<keyword evidence="1" id="KW-0472">Membrane</keyword>
<evidence type="ECO:0000313" key="3">
    <source>
        <dbReference type="EMBL" id="GAA2175931.1"/>
    </source>
</evidence>
<organism evidence="3 4">
    <name type="scientific">Agrococcus versicolor</name>
    <dbReference type="NCBI Taxonomy" id="501482"/>
    <lineage>
        <taxon>Bacteria</taxon>
        <taxon>Bacillati</taxon>
        <taxon>Actinomycetota</taxon>
        <taxon>Actinomycetes</taxon>
        <taxon>Micrococcales</taxon>
        <taxon>Microbacteriaceae</taxon>
        <taxon>Agrococcus</taxon>
    </lineage>
</organism>
<keyword evidence="4" id="KW-1185">Reference proteome</keyword>
<comment type="caution">
    <text evidence="3">The sequence shown here is derived from an EMBL/GenBank/DDBJ whole genome shotgun (WGS) entry which is preliminary data.</text>
</comment>
<gene>
    <name evidence="3" type="ORF">GCM10009846_27730</name>
</gene>